<name>A0A1I3QWV1_9GAMM</name>
<dbReference type="NCBIfam" id="NF041434">
    <property type="entry name" value="UmoC"/>
    <property type="match status" value="1"/>
</dbReference>
<dbReference type="EMBL" id="NITY01000015">
    <property type="protein sequence ID" value="PHM38709.1"/>
    <property type="molecule type" value="Genomic_DNA"/>
</dbReference>
<evidence type="ECO:0000313" key="4">
    <source>
        <dbReference type="EMBL" id="SFJ37952.1"/>
    </source>
</evidence>
<evidence type="ECO:0000313" key="3">
    <source>
        <dbReference type="EMBL" id="PHM38709.1"/>
    </source>
</evidence>
<feature type="domain" description="Lysozyme inhibitor LprI-like N-terminal" evidence="2">
    <location>
        <begin position="48"/>
        <end position="139"/>
    </location>
</feature>
<feature type="chain" id="PRO_5011790579" description="Lysozyme inhibitor LprI-like N-terminal domain-containing protein" evidence="1">
    <location>
        <begin position="24"/>
        <end position="142"/>
    </location>
</feature>
<proteinExistence type="predicted"/>
<dbReference type="AlphaFoldDB" id="A0A1I3QWV1"/>
<gene>
    <name evidence="4" type="ORF">SAMN05421680_10840</name>
    <name evidence="3" type="ORF">Xmau_03419</name>
</gene>
<dbReference type="Pfam" id="PF07007">
    <property type="entry name" value="LprI"/>
    <property type="match status" value="1"/>
</dbReference>
<evidence type="ECO:0000313" key="5">
    <source>
        <dbReference type="Proteomes" id="UP000198919"/>
    </source>
</evidence>
<evidence type="ECO:0000259" key="2">
    <source>
        <dbReference type="Pfam" id="PF07007"/>
    </source>
</evidence>
<dbReference type="Gene3D" id="1.20.1270.180">
    <property type="match status" value="1"/>
</dbReference>
<evidence type="ECO:0000313" key="6">
    <source>
        <dbReference type="Proteomes" id="UP000224607"/>
    </source>
</evidence>
<accession>A0A1I3QWV1</accession>
<sequence>MKFNLSSLSVTSIILCLPFSSVANTHSDKEVMADPLTQCYNQIGDAPRTALQGCLTSKLTTADSAMTKAVRDNKTNLEQTGSSATKTAIASLKKSQKDFLKFRESECQRQSDAMLGGSGSGDVFLSCKVKLTYSRIKSLQEE</sequence>
<keyword evidence="6" id="KW-1185">Reference proteome</keyword>
<reference evidence="4" key="2">
    <citation type="submission" date="2016-10" db="EMBL/GenBank/DDBJ databases">
        <authorList>
            <person name="de Groot N.N."/>
        </authorList>
    </citation>
    <scope>NUCLEOTIDE SEQUENCE [LARGE SCALE GENOMIC DNA]</scope>
    <source>
        <strain evidence="4">DSM 17908</strain>
    </source>
</reference>
<feature type="signal peptide" evidence="1">
    <location>
        <begin position="1"/>
        <end position="23"/>
    </location>
</feature>
<reference evidence="3 6" key="3">
    <citation type="journal article" date="2017" name="Nat. Microbiol.">
        <title>Natural product diversity associated with the nematode symbionts Photorhabdus and Xenorhabdus.</title>
        <authorList>
            <person name="Tobias N.J."/>
            <person name="Wolff H."/>
            <person name="Djahanschiri B."/>
            <person name="Grundmann F."/>
            <person name="Kronenwerth M."/>
            <person name="Shi Y.M."/>
            <person name="Simonyi S."/>
            <person name="Grun P."/>
            <person name="Shapiro-Ilan D."/>
            <person name="Pidot S.J."/>
            <person name="Stinear T.P."/>
            <person name="Ebersberger I."/>
            <person name="Bode H.B."/>
        </authorList>
    </citation>
    <scope>NUCLEOTIDE SEQUENCE [LARGE SCALE GENOMIC DNA]</scope>
    <source>
        <strain evidence="3 6">DSM 17908</strain>
    </source>
</reference>
<dbReference type="STRING" id="351675.SAMN05421680_10840"/>
<dbReference type="InterPro" id="IPR009739">
    <property type="entry name" value="LprI-like_N"/>
</dbReference>
<evidence type="ECO:0000256" key="1">
    <source>
        <dbReference type="SAM" id="SignalP"/>
    </source>
</evidence>
<keyword evidence="1" id="KW-0732">Signal</keyword>
<dbReference type="Proteomes" id="UP000198919">
    <property type="component" value="Unassembled WGS sequence"/>
</dbReference>
<protein>
    <recommendedName>
        <fullName evidence="2">Lysozyme inhibitor LprI-like N-terminal domain-containing protein</fullName>
    </recommendedName>
</protein>
<dbReference type="EMBL" id="FORG01000008">
    <property type="protein sequence ID" value="SFJ37952.1"/>
    <property type="molecule type" value="Genomic_DNA"/>
</dbReference>
<organism evidence="4 5">
    <name type="scientific">Xenorhabdus mauleonii</name>
    <dbReference type="NCBI Taxonomy" id="351675"/>
    <lineage>
        <taxon>Bacteria</taxon>
        <taxon>Pseudomonadati</taxon>
        <taxon>Pseudomonadota</taxon>
        <taxon>Gammaproteobacteria</taxon>
        <taxon>Enterobacterales</taxon>
        <taxon>Morganellaceae</taxon>
        <taxon>Xenorhabdus</taxon>
    </lineage>
</organism>
<reference evidence="5" key="1">
    <citation type="submission" date="2016-10" db="EMBL/GenBank/DDBJ databases">
        <authorList>
            <person name="Varghese N."/>
            <person name="Submissions S."/>
        </authorList>
    </citation>
    <scope>NUCLEOTIDE SEQUENCE [LARGE SCALE GENOMIC DNA]</scope>
    <source>
        <strain evidence="5">DSM 17908</strain>
    </source>
</reference>
<dbReference type="Proteomes" id="UP000224607">
    <property type="component" value="Unassembled WGS sequence"/>
</dbReference>